<sequence>MDVKVNGKENDLASLFADEDYKQSVSLTRLLALAPGQLLYSTGMQCAILDISSALFTTPLPERITLSPKESVKSVDDKDRAGLMESCLDILNEGVTSEGGTTVERCTSLFQKILPLIRYLGTSQQELFLIQTFLGRFFHIASPTCEEDWSVLWSLSLIVQKILAKRSRDNSSVFTDEFFLHLYNEFKSSGYKTTETEKMVRDGAEERVSSEMKKMVHQSKWDSTLSPETRLVLEGLYSGEPIVPSPTRWFAGWWKRIRFRMVLA</sequence>
<reference evidence="1 2" key="1">
    <citation type="submission" date="2020-08" db="EMBL/GenBank/DDBJ databases">
        <authorList>
            <person name="Newling K."/>
            <person name="Davey J."/>
            <person name="Forrester S."/>
        </authorList>
    </citation>
    <scope>NUCLEOTIDE SEQUENCE [LARGE SCALE GENOMIC DNA]</scope>
    <source>
        <strain evidence="2">Crithidia deanei Carvalho (ATCC PRA-265)</strain>
    </source>
</reference>
<dbReference type="EMBL" id="LR877160">
    <property type="protein sequence ID" value="CAD2220290.1"/>
    <property type="molecule type" value="Genomic_DNA"/>
</dbReference>
<dbReference type="VEuPathDB" id="TriTrypDB:ADEAN_000780500"/>
<dbReference type="OrthoDB" id="273460at2759"/>
<name>A0A7G2CK83_9TRYP</name>
<dbReference type="AlphaFoldDB" id="A0A7G2CK83"/>
<dbReference type="Proteomes" id="UP000515908">
    <property type="component" value="Chromosome 16"/>
</dbReference>
<proteinExistence type="predicted"/>
<evidence type="ECO:0000313" key="1">
    <source>
        <dbReference type="EMBL" id="CAD2220290.1"/>
    </source>
</evidence>
<keyword evidence="2" id="KW-1185">Reference proteome</keyword>
<gene>
    <name evidence="1" type="ORF">ADEAN_000780500</name>
</gene>
<accession>A0A7G2CK83</accession>
<evidence type="ECO:0000313" key="2">
    <source>
        <dbReference type="Proteomes" id="UP000515908"/>
    </source>
</evidence>
<organism evidence="1 2">
    <name type="scientific">Angomonas deanei</name>
    <dbReference type="NCBI Taxonomy" id="59799"/>
    <lineage>
        <taxon>Eukaryota</taxon>
        <taxon>Discoba</taxon>
        <taxon>Euglenozoa</taxon>
        <taxon>Kinetoplastea</taxon>
        <taxon>Metakinetoplastina</taxon>
        <taxon>Trypanosomatida</taxon>
        <taxon>Trypanosomatidae</taxon>
        <taxon>Strigomonadinae</taxon>
        <taxon>Angomonas</taxon>
    </lineage>
</organism>
<protein>
    <submittedName>
        <fullName evidence="1">Uncharacterized protein</fullName>
    </submittedName>
</protein>